<dbReference type="InterPro" id="IPR012677">
    <property type="entry name" value="Nucleotide-bd_a/b_plait_sf"/>
</dbReference>
<dbReference type="GO" id="GO:0003729">
    <property type="term" value="F:mRNA binding"/>
    <property type="evidence" value="ECO:0007669"/>
    <property type="project" value="TreeGrafter"/>
</dbReference>
<dbReference type="AlphaFoldDB" id="A0A165J5J2"/>
<feature type="domain" description="RRM" evidence="4">
    <location>
        <begin position="58"/>
        <end position="135"/>
    </location>
</feature>
<name>A0A165J5J2_EXIGL</name>
<protein>
    <recommendedName>
        <fullName evidence="4">RRM domain-containing protein</fullName>
    </recommendedName>
</protein>
<dbReference type="CDD" id="cd00590">
    <property type="entry name" value="RRM_SF"/>
    <property type="match status" value="1"/>
</dbReference>
<sequence>MPSSPTSHTLLDFVSSNSARAYNSYMHDDASINLFPESGPSTMSSSSHAFARKTDARRNLYVLGLPVDLTQEEFAHLFSAYGDVEHSVIMATLDQFNRRRGFIVMNTNDQAHAAMRALSGRQLKGHQLHVSFAVVQRSEGFLDGGDRIPRRRRQTHQTDPSSSPLSPDVALFSSPPLHPADHAHTLNTTIVALNLCPVALPRATDVHELFARCGSVRAVRLARGNPGTAVVAFNNAEDAAAALELLDGMPLGSFVVRLMSTRL</sequence>
<dbReference type="Pfam" id="PF00076">
    <property type="entry name" value="RRM_1"/>
    <property type="match status" value="2"/>
</dbReference>
<dbReference type="Proteomes" id="UP000077266">
    <property type="component" value="Unassembled WGS sequence"/>
</dbReference>
<dbReference type="STRING" id="1314781.A0A165J5J2"/>
<dbReference type="OrthoDB" id="6159137at2759"/>
<dbReference type="InterPro" id="IPR000504">
    <property type="entry name" value="RRM_dom"/>
</dbReference>
<dbReference type="SMART" id="SM00360">
    <property type="entry name" value="RRM"/>
    <property type="match status" value="2"/>
</dbReference>
<organism evidence="5 6">
    <name type="scientific">Exidia glandulosa HHB12029</name>
    <dbReference type="NCBI Taxonomy" id="1314781"/>
    <lineage>
        <taxon>Eukaryota</taxon>
        <taxon>Fungi</taxon>
        <taxon>Dikarya</taxon>
        <taxon>Basidiomycota</taxon>
        <taxon>Agaricomycotina</taxon>
        <taxon>Agaricomycetes</taxon>
        <taxon>Auriculariales</taxon>
        <taxon>Exidiaceae</taxon>
        <taxon>Exidia</taxon>
    </lineage>
</organism>
<dbReference type="PANTHER" id="PTHR48025:SF1">
    <property type="entry name" value="RRM DOMAIN-CONTAINING PROTEIN"/>
    <property type="match status" value="1"/>
</dbReference>
<dbReference type="InterPro" id="IPR035979">
    <property type="entry name" value="RBD_domain_sf"/>
</dbReference>
<reference evidence="5 6" key="1">
    <citation type="journal article" date="2016" name="Mol. Biol. Evol.">
        <title>Comparative Genomics of Early-Diverging Mushroom-Forming Fungi Provides Insights into the Origins of Lignocellulose Decay Capabilities.</title>
        <authorList>
            <person name="Nagy L.G."/>
            <person name="Riley R."/>
            <person name="Tritt A."/>
            <person name="Adam C."/>
            <person name="Daum C."/>
            <person name="Floudas D."/>
            <person name="Sun H."/>
            <person name="Yadav J.S."/>
            <person name="Pangilinan J."/>
            <person name="Larsson K.H."/>
            <person name="Matsuura K."/>
            <person name="Barry K."/>
            <person name="Labutti K."/>
            <person name="Kuo R."/>
            <person name="Ohm R.A."/>
            <person name="Bhattacharya S.S."/>
            <person name="Shirouzu T."/>
            <person name="Yoshinaga Y."/>
            <person name="Martin F.M."/>
            <person name="Grigoriev I.V."/>
            <person name="Hibbett D.S."/>
        </authorList>
    </citation>
    <scope>NUCLEOTIDE SEQUENCE [LARGE SCALE GENOMIC DNA]</scope>
    <source>
        <strain evidence="5 6">HHB12029</strain>
    </source>
</reference>
<dbReference type="PANTHER" id="PTHR48025">
    <property type="entry name" value="OS02G0815200 PROTEIN"/>
    <property type="match status" value="1"/>
</dbReference>
<dbReference type="InterPro" id="IPR050502">
    <property type="entry name" value="Euk_RNA-bind_prot"/>
</dbReference>
<dbReference type="PROSITE" id="PS50102">
    <property type="entry name" value="RRM"/>
    <property type="match status" value="2"/>
</dbReference>
<evidence type="ECO:0000313" key="6">
    <source>
        <dbReference type="Proteomes" id="UP000077266"/>
    </source>
</evidence>
<dbReference type="GO" id="GO:0005634">
    <property type="term" value="C:nucleus"/>
    <property type="evidence" value="ECO:0007669"/>
    <property type="project" value="TreeGrafter"/>
</dbReference>
<evidence type="ECO:0000256" key="2">
    <source>
        <dbReference type="PROSITE-ProRule" id="PRU00176"/>
    </source>
</evidence>
<feature type="region of interest" description="Disordered" evidence="3">
    <location>
        <begin position="143"/>
        <end position="168"/>
    </location>
</feature>
<evidence type="ECO:0000313" key="5">
    <source>
        <dbReference type="EMBL" id="KZV94358.1"/>
    </source>
</evidence>
<feature type="domain" description="RRM" evidence="4">
    <location>
        <begin position="188"/>
        <end position="263"/>
    </location>
</feature>
<dbReference type="Gene3D" id="3.30.70.330">
    <property type="match status" value="2"/>
</dbReference>
<evidence type="ECO:0000259" key="4">
    <source>
        <dbReference type="PROSITE" id="PS50102"/>
    </source>
</evidence>
<dbReference type="EMBL" id="KV425974">
    <property type="protein sequence ID" value="KZV94358.1"/>
    <property type="molecule type" value="Genomic_DNA"/>
</dbReference>
<evidence type="ECO:0000256" key="1">
    <source>
        <dbReference type="ARBA" id="ARBA00022884"/>
    </source>
</evidence>
<dbReference type="SUPFAM" id="SSF54928">
    <property type="entry name" value="RNA-binding domain, RBD"/>
    <property type="match status" value="1"/>
</dbReference>
<keyword evidence="1 2" id="KW-0694">RNA-binding</keyword>
<evidence type="ECO:0000256" key="3">
    <source>
        <dbReference type="SAM" id="MobiDB-lite"/>
    </source>
</evidence>
<proteinExistence type="predicted"/>
<gene>
    <name evidence="5" type="ORF">EXIGLDRAFT_835054</name>
</gene>
<dbReference type="InParanoid" id="A0A165J5J2"/>
<accession>A0A165J5J2</accession>
<keyword evidence="6" id="KW-1185">Reference proteome</keyword>